<dbReference type="Proteomes" id="UP000007177">
    <property type="component" value="Chromosome"/>
</dbReference>
<dbReference type="PIRSF" id="PIRSF019345">
    <property type="entry name" value="ScpB"/>
    <property type="match status" value="1"/>
</dbReference>
<evidence type="ECO:0000256" key="2">
    <source>
        <dbReference type="ARBA" id="ARBA00022618"/>
    </source>
</evidence>
<dbReference type="GO" id="GO:0006260">
    <property type="term" value="P:DNA replication"/>
    <property type="evidence" value="ECO:0007669"/>
    <property type="project" value="UniProtKB-UniRule"/>
</dbReference>
<dbReference type="PANTHER" id="PTHR34298">
    <property type="entry name" value="SEGREGATION AND CONDENSATION PROTEIN B"/>
    <property type="match status" value="1"/>
</dbReference>
<dbReference type="InterPro" id="IPR036390">
    <property type="entry name" value="WH_DNA-bd_sf"/>
</dbReference>
<dbReference type="InterPro" id="IPR036388">
    <property type="entry name" value="WH-like_DNA-bd_sf"/>
</dbReference>
<dbReference type="NCBIfam" id="TIGR00281">
    <property type="entry name" value="SMC-Scp complex subunit ScpB"/>
    <property type="match status" value="1"/>
</dbReference>
<gene>
    <name evidence="5 6" type="primary">scpB</name>
    <name evidence="6" type="ordered locus">Awo_c09690</name>
</gene>
<dbReference type="AlphaFoldDB" id="H6LCH5"/>
<dbReference type="GO" id="GO:0051301">
    <property type="term" value="P:cell division"/>
    <property type="evidence" value="ECO:0007669"/>
    <property type="project" value="UniProtKB-KW"/>
</dbReference>
<dbReference type="STRING" id="931626.Awo_c09690"/>
<evidence type="ECO:0000313" key="6">
    <source>
        <dbReference type="EMBL" id="AFA47757.1"/>
    </source>
</evidence>
<keyword evidence="1 5" id="KW-0963">Cytoplasm</keyword>
<comment type="subunit">
    <text evidence="5">Homodimer. Homodimerization may be required to stabilize the binding of ScpA to the Smc head domains. Component of a cohesin-like complex composed of ScpA, ScpB and the Smc homodimer, in which ScpA and ScpB bind to the head domain of Smc. The presence of the three proteins is required for the association of the complex with DNA.</text>
</comment>
<dbReference type="OrthoDB" id="9806226at2"/>
<keyword evidence="7" id="KW-1185">Reference proteome</keyword>
<dbReference type="HOGENOM" id="CLU_045647_5_3_9"/>
<accession>H6LCH5</accession>
<evidence type="ECO:0000256" key="3">
    <source>
        <dbReference type="ARBA" id="ARBA00022829"/>
    </source>
</evidence>
<protein>
    <recommendedName>
        <fullName evidence="5">Segregation and condensation protein B</fullName>
    </recommendedName>
</protein>
<comment type="subcellular location">
    <subcellularLocation>
        <location evidence="5">Cytoplasm</location>
    </subcellularLocation>
    <text evidence="5">Associated with two foci at the outer edges of the nucleoid region in young cells, and at four foci within both cell halves in older cells.</text>
</comment>
<dbReference type="HAMAP" id="MF_01804">
    <property type="entry name" value="ScpB"/>
    <property type="match status" value="1"/>
</dbReference>
<proteinExistence type="inferred from homology"/>
<evidence type="ECO:0000256" key="5">
    <source>
        <dbReference type="HAMAP-Rule" id="MF_01804"/>
    </source>
</evidence>
<dbReference type="GO" id="GO:0005737">
    <property type="term" value="C:cytoplasm"/>
    <property type="evidence" value="ECO:0007669"/>
    <property type="project" value="UniProtKB-SubCell"/>
</dbReference>
<dbReference type="KEGG" id="awo:Awo_c09690"/>
<keyword evidence="2 5" id="KW-0132">Cell division</keyword>
<evidence type="ECO:0000256" key="1">
    <source>
        <dbReference type="ARBA" id="ARBA00022490"/>
    </source>
</evidence>
<dbReference type="GO" id="GO:0051304">
    <property type="term" value="P:chromosome separation"/>
    <property type="evidence" value="ECO:0007669"/>
    <property type="project" value="InterPro"/>
</dbReference>
<name>H6LCH5_ACEWD</name>
<reference evidence="7" key="1">
    <citation type="submission" date="2011-07" db="EMBL/GenBank/DDBJ databases">
        <title>Complete genome sequence of Acetobacterium woodii.</title>
        <authorList>
            <person name="Poehlein A."/>
            <person name="Schmidt S."/>
            <person name="Kaster A.-K."/>
            <person name="Goenrich M."/>
            <person name="Vollmers J."/>
            <person name="Thuermer A."/>
            <person name="Gottschalk G."/>
            <person name="Thauer R.K."/>
            <person name="Daniel R."/>
            <person name="Mueller V."/>
        </authorList>
    </citation>
    <scope>NUCLEOTIDE SEQUENCE [LARGE SCALE GENOMIC DNA]</scope>
    <source>
        <strain evidence="7">ATCC 29683 / DSM 1030 / JCM 2381 / KCTC 1655 / WB1</strain>
    </source>
</reference>
<dbReference type="Pfam" id="PF04079">
    <property type="entry name" value="SMC_ScpB"/>
    <property type="match status" value="1"/>
</dbReference>
<comment type="function">
    <text evidence="5">Participates in chromosomal partition during cell division. May act via the formation of a condensin-like complex containing Smc and ScpA that pull DNA away from mid-cell into both cell halves.</text>
</comment>
<dbReference type="eggNOG" id="COG1386">
    <property type="taxonomic scope" value="Bacteria"/>
</dbReference>
<keyword evidence="4 5" id="KW-0131">Cell cycle</keyword>
<dbReference type="Gene3D" id="1.10.10.10">
    <property type="entry name" value="Winged helix-like DNA-binding domain superfamily/Winged helix DNA-binding domain"/>
    <property type="match status" value="2"/>
</dbReference>
<reference evidence="6 7" key="2">
    <citation type="journal article" date="2012" name="PLoS ONE">
        <title>An ancient pathway combining carbon dioxide fixation with the generation and utilization of a sodium ion gradient for ATP synthesis.</title>
        <authorList>
            <person name="Poehlein A."/>
            <person name="Schmidt S."/>
            <person name="Kaster A.K."/>
            <person name="Goenrich M."/>
            <person name="Vollmers J."/>
            <person name="Thurmer A."/>
            <person name="Bertsch J."/>
            <person name="Schuchmann K."/>
            <person name="Voigt B."/>
            <person name="Hecker M."/>
            <person name="Daniel R."/>
            <person name="Thauer R.K."/>
            <person name="Gottschalk G."/>
            <person name="Muller V."/>
        </authorList>
    </citation>
    <scope>NUCLEOTIDE SEQUENCE [LARGE SCALE GENOMIC DNA]</scope>
    <source>
        <strain evidence="7">ATCC 29683 / DSM 1030 / JCM 2381 / KCTC 1655 / WB1</strain>
    </source>
</reference>
<keyword evidence="3 5" id="KW-0159">Chromosome partition</keyword>
<comment type="similarity">
    <text evidence="5">Belongs to the ScpB family.</text>
</comment>
<organism evidence="6 7">
    <name type="scientific">Acetobacterium woodii (strain ATCC 29683 / DSM 1030 / JCM 2381 / KCTC 1655 / WB1)</name>
    <dbReference type="NCBI Taxonomy" id="931626"/>
    <lineage>
        <taxon>Bacteria</taxon>
        <taxon>Bacillati</taxon>
        <taxon>Bacillota</taxon>
        <taxon>Clostridia</taxon>
        <taxon>Eubacteriales</taxon>
        <taxon>Eubacteriaceae</taxon>
        <taxon>Acetobacterium</taxon>
    </lineage>
</organism>
<sequence length="217" mass="24100">MTMNSDELAGIIEGILFGAGEVVSITELCKCLEKSRSEVQFALEILKQDYQSSARGIRLVQVKDAYQLSTKPDYYGYIKEITKHQEKTGLSRAALETLAIIAYRQPVTRLSVDELRGVSSSSAIQRLLDRGLICDGGRLEAPGRPILYKTTNVFLKTMGFTSLKEIPEFEVFSQGKQESFDLQKLDGEQVKDMSSSELLSTMLENTIGDAKILEVTS</sequence>
<dbReference type="InterPro" id="IPR005234">
    <property type="entry name" value="ScpB_csome_segregation"/>
</dbReference>
<evidence type="ECO:0000313" key="7">
    <source>
        <dbReference type="Proteomes" id="UP000007177"/>
    </source>
</evidence>
<dbReference type="EMBL" id="CP002987">
    <property type="protein sequence ID" value="AFA47757.1"/>
    <property type="molecule type" value="Genomic_DNA"/>
</dbReference>
<dbReference type="SUPFAM" id="SSF46785">
    <property type="entry name" value="Winged helix' DNA-binding domain"/>
    <property type="match status" value="2"/>
</dbReference>
<dbReference type="PANTHER" id="PTHR34298:SF2">
    <property type="entry name" value="SEGREGATION AND CONDENSATION PROTEIN B"/>
    <property type="match status" value="1"/>
</dbReference>
<evidence type="ECO:0000256" key="4">
    <source>
        <dbReference type="ARBA" id="ARBA00023306"/>
    </source>
</evidence>